<dbReference type="InterPro" id="IPR003817">
    <property type="entry name" value="PS_Dcarbxylase"/>
</dbReference>
<keyword evidence="7" id="KW-1185">Reference proteome</keyword>
<dbReference type="InterPro" id="IPR022237">
    <property type="entry name" value="PsiD-like"/>
</dbReference>
<feature type="chain" id="PRO_5041942912" evidence="4">
    <location>
        <begin position="20"/>
        <end position="549"/>
    </location>
</feature>
<reference evidence="6" key="1">
    <citation type="submission" date="2023-03" db="EMBL/GenBank/DDBJ databases">
        <title>Massive genome expansion in bonnet fungi (Mycena s.s.) driven by repeated elements and novel gene families across ecological guilds.</title>
        <authorList>
            <consortium name="Lawrence Berkeley National Laboratory"/>
            <person name="Harder C.B."/>
            <person name="Miyauchi S."/>
            <person name="Viragh M."/>
            <person name="Kuo A."/>
            <person name="Thoen E."/>
            <person name="Andreopoulos B."/>
            <person name="Lu D."/>
            <person name="Skrede I."/>
            <person name="Drula E."/>
            <person name="Henrissat B."/>
            <person name="Morin E."/>
            <person name="Kohler A."/>
            <person name="Barry K."/>
            <person name="LaButti K."/>
            <person name="Morin E."/>
            <person name="Salamov A."/>
            <person name="Lipzen A."/>
            <person name="Mereny Z."/>
            <person name="Hegedus B."/>
            <person name="Baldrian P."/>
            <person name="Stursova M."/>
            <person name="Weitz H."/>
            <person name="Taylor A."/>
            <person name="Grigoriev I.V."/>
            <person name="Nagy L.G."/>
            <person name="Martin F."/>
            <person name="Kauserud H."/>
        </authorList>
    </citation>
    <scope>NUCLEOTIDE SEQUENCE</scope>
    <source>
        <strain evidence="6">CBHHK182m</strain>
    </source>
</reference>
<feature type="region of interest" description="Disordered" evidence="3">
    <location>
        <begin position="436"/>
        <end position="467"/>
    </location>
</feature>
<proteinExistence type="predicted"/>
<dbReference type="GO" id="GO:0004609">
    <property type="term" value="F:phosphatidylserine decarboxylase activity"/>
    <property type="evidence" value="ECO:0007669"/>
    <property type="project" value="InterPro"/>
</dbReference>
<keyword evidence="2" id="KW-0456">Lyase</keyword>
<sequence>MIIVIYSLWLLCMVAQGQTLKPDKTTLIRYGGWLPSSKEAYDSFFSQLSDKISDHRAKALPHIPAVAAFAKAMNHSCGSDPTMIDLWNQIFVQAAPENEIKNFDSLLRSLDIVLVQPPGFIVPRDSSGKIIGEPLGVPVYIIFDLLTNTAAAYELFRKPAFNVAMKKLLDSWGAYLRTHDSAKTLNTRTLVYRFDYGLAYLQAEQRGDFNSTYISPKPEEMDRGFASWDDFFVREFQPAARPIHSSSDPAIDAGIIVSACESAVLRLDHNVQLHDQFWLKGQKYSLHDMLDRNQTALDIFIGGTVYQAFLSPADYHRWHSPISGTIVNAVVVPGTYYAAWLTQSATRAIIYIQADNPKIGLVGFIAVGMVEVSTCTLAVKAGQRIEKGAELGSFHFGGSTHVLVFGPNTNITFNDDIVDPVTGALKVNTHIKWDPLAPPDLTHQRRNENPASLGGLGGRADERSAGGGEDMCTARNICVKSDALNVAPHRLHRASFAQNLPENRSALRAPAAVELTLFLIPSTNFLLRLSQALICSPNSQVSRGQAYLD</sequence>
<evidence type="ECO:0000256" key="3">
    <source>
        <dbReference type="SAM" id="MobiDB-lite"/>
    </source>
</evidence>
<evidence type="ECO:0000259" key="5">
    <source>
        <dbReference type="Pfam" id="PF12588"/>
    </source>
</evidence>
<accession>A0AAD7N575</accession>
<keyword evidence="1" id="KW-0210">Decarboxylase</keyword>
<gene>
    <name evidence="6" type="ORF">B0H16DRAFT_1726615</name>
</gene>
<dbReference type="PANTHER" id="PTHR10067:SF9">
    <property type="entry name" value="PHOSPHATIDYLSERINE DECARBOXYLASE FAMILY PROTEIN (AFU_ORTHOLOGUE AFUA_7G01730)"/>
    <property type="match status" value="1"/>
</dbReference>
<dbReference type="GO" id="GO:0005739">
    <property type="term" value="C:mitochondrion"/>
    <property type="evidence" value="ECO:0007669"/>
    <property type="project" value="TreeGrafter"/>
</dbReference>
<evidence type="ECO:0000256" key="2">
    <source>
        <dbReference type="ARBA" id="ARBA00023239"/>
    </source>
</evidence>
<evidence type="ECO:0000256" key="1">
    <source>
        <dbReference type="ARBA" id="ARBA00022793"/>
    </source>
</evidence>
<protein>
    <submittedName>
        <fullName evidence="6">Phosphatidylserine decarboxylase-domain-containing protein</fullName>
    </submittedName>
</protein>
<dbReference type="AlphaFoldDB" id="A0AAD7N575"/>
<comment type="caution">
    <text evidence="6">The sequence shown here is derived from an EMBL/GenBank/DDBJ whole genome shotgun (WGS) entry which is preliminary data.</text>
</comment>
<dbReference type="EMBL" id="JARKIB010000081">
    <property type="protein sequence ID" value="KAJ7746013.1"/>
    <property type="molecule type" value="Genomic_DNA"/>
</dbReference>
<organism evidence="6 7">
    <name type="scientific">Mycena metata</name>
    <dbReference type="NCBI Taxonomy" id="1033252"/>
    <lineage>
        <taxon>Eukaryota</taxon>
        <taxon>Fungi</taxon>
        <taxon>Dikarya</taxon>
        <taxon>Basidiomycota</taxon>
        <taxon>Agaricomycotina</taxon>
        <taxon>Agaricomycetes</taxon>
        <taxon>Agaricomycetidae</taxon>
        <taxon>Agaricales</taxon>
        <taxon>Marasmiineae</taxon>
        <taxon>Mycenaceae</taxon>
        <taxon>Mycena</taxon>
    </lineage>
</organism>
<name>A0AAD7N575_9AGAR</name>
<evidence type="ECO:0000256" key="4">
    <source>
        <dbReference type="SAM" id="SignalP"/>
    </source>
</evidence>
<dbReference type="PANTHER" id="PTHR10067">
    <property type="entry name" value="PHOSPHATIDYLSERINE DECARBOXYLASE"/>
    <property type="match status" value="1"/>
</dbReference>
<evidence type="ECO:0000313" key="7">
    <source>
        <dbReference type="Proteomes" id="UP001215598"/>
    </source>
</evidence>
<feature type="signal peptide" evidence="4">
    <location>
        <begin position="1"/>
        <end position="19"/>
    </location>
</feature>
<dbReference type="Pfam" id="PF02666">
    <property type="entry name" value="PS_Dcarbxylase"/>
    <property type="match status" value="1"/>
</dbReference>
<evidence type="ECO:0000313" key="6">
    <source>
        <dbReference type="EMBL" id="KAJ7746013.1"/>
    </source>
</evidence>
<feature type="domain" description="L-tryptophan decarboxylase PsiD-like" evidence="5">
    <location>
        <begin position="65"/>
        <end position="188"/>
    </location>
</feature>
<dbReference type="Proteomes" id="UP001215598">
    <property type="component" value="Unassembled WGS sequence"/>
</dbReference>
<dbReference type="Pfam" id="PF12588">
    <property type="entry name" value="PSDC"/>
    <property type="match status" value="1"/>
</dbReference>
<keyword evidence="4" id="KW-0732">Signal</keyword>
<dbReference type="GO" id="GO:0006646">
    <property type="term" value="P:phosphatidylethanolamine biosynthetic process"/>
    <property type="evidence" value="ECO:0007669"/>
    <property type="project" value="TreeGrafter"/>
</dbReference>